<dbReference type="SMART" id="SM00937">
    <property type="entry name" value="PCRF"/>
    <property type="match status" value="1"/>
</dbReference>
<dbReference type="InterPro" id="IPR005139">
    <property type="entry name" value="PCRF"/>
</dbReference>
<reference evidence="10 11" key="1">
    <citation type="journal article" date="2012" name="J. Bacteriol.">
        <title>Complete Genome Sequence of Leptospirillum ferrooxidans Strain C2-3, Isolated from a Fresh Volcanic Ash Deposit on the Island of Miyake, Japan.</title>
        <authorList>
            <person name="Fujimura R."/>
            <person name="Sato Y."/>
            <person name="Nishizawa T."/>
            <person name="Oshima K."/>
            <person name="Kim S.-W."/>
            <person name="Hattori M."/>
            <person name="Kamijo T."/>
            <person name="Ohta H."/>
        </authorList>
    </citation>
    <scope>NUCLEOTIDE SEQUENCE [LARGE SCALE GENOMIC DNA]</scope>
    <source>
        <strain evidence="10 11">C2-3</strain>
    </source>
</reference>
<dbReference type="InterPro" id="IPR004373">
    <property type="entry name" value="RF-1"/>
</dbReference>
<dbReference type="SUPFAM" id="SSF75620">
    <property type="entry name" value="Release factor"/>
    <property type="match status" value="1"/>
</dbReference>
<evidence type="ECO:0000256" key="2">
    <source>
        <dbReference type="ARBA" id="ARBA00004496"/>
    </source>
</evidence>
<dbReference type="EMBL" id="AP012342">
    <property type="protein sequence ID" value="BAM07707.1"/>
    <property type="molecule type" value="Genomic_DNA"/>
</dbReference>
<dbReference type="HAMAP" id="MF_00093">
    <property type="entry name" value="Rel_fac_1"/>
    <property type="match status" value="1"/>
</dbReference>
<evidence type="ECO:0000256" key="8">
    <source>
        <dbReference type="NCBIfam" id="TIGR00019"/>
    </source>
</evidence>
<dbReference type="Proteomes" id="UP000007382">
    <property type="component" value="Chromosome"/>
</dbReference>
<dbReference type="KEGG" id="lfc:LFE_2033"/>
<keyword evidence="11" id="KW-1185">Reference proteome</keyword>
<evidence type="ECO:0000256" key="5">
    <source>
        <dbReference type="ARBA" id="ARBA00022490"/>
    </source>
</evidence>
<name>I0IR08_LEPFC</name>
<dbReference type="FunFam" id="3.30.70.1660:FF:000002">
    <property type="entry name" value="Peptide chain release factor 1"/>
    <property type="match status" value="1"/>
</dbReference>
<evidence type="ECO:0000259" key="9">
    <source>
        <dbReference type="SMART" id="SM00937"/>
    </source>
</evidence>
<dbReference type="FunFam" id="3.30.160.20:FF:000004">
    <property type="entry name" value="Peptide chain release factor 1"/>
    <property type="match status" value="1"/>
</dbReference>
<dbReference type="InterPro" id="IPR000352">
    <property type="entry name" value="Pep_chain_release_fac_I"/>
</dbReference>
<gene>
    <name evidence="7" type="primary">prfA</name>
    <name evidence="10" type="ordered locus">LFE_2033</name>
</gene>
<dbReference type="GO" id="GO:0016149">
    <property type="term" value="F:translation release factor activity, codon specific"/>
    <property type="evidence" value="ECO:0007669"/>
    <property type="project" value="UniProtKB-UniRule"/>
</dbReference>
<sequence>MPPSGMIEKVRPRIEAMIERYREITGKMGDPSVSKDHTLYMKLAKDQSELSSIVEAYERFCQMEKERSDLDEIRSDPSMSDLIGAEEERISREIASLEGKLLDSIFPPDPFDQKNLYLEIRAGAGGDEAGLFARELGRLYMRFMDRHRLKAEIMETSDTEIGGSKEIVIHVQGRGAYSLLKFESGVHRVQRVPVTEAGGRIHTSTVTVAVMPEADEVDVQIDAKDLRIDTFCASSAGGQSVNTTYSAVRITHIPSNIVVSCQDERSQLKNRAKAMKVLRSRLLEREMSRQNEIIASDRKSQVGSGDRSERIRTYNFPQNRVTDHRVGLTLYQLDQVMEGEIDPFIGALRAQERAREIEQFG</sequence>
<feature type="domain" description="Peptide chain release factor" evidence="9">
    <location>
        <begin position="69"/>
        <end position="183"/>
    </location>
</feature>
<dbReference type="PATRIC" id="fig|1162668.3.peg.2407"/>
<keyword evidence="4 7" id="KW-0488">Methylation</keyword>
<organism evidence="10 11">
    <name type="scientific">Leptospirillum ferrooxidans (strain C2-3)</name>
    <dbReference type="NCBI Taxonomy" id="1162668"/>
    <lineage>
        <taxon>Bacteria</taxon>
        <taxon>Pseudomonadati</taxon>
        <taxon>Nitrospirota</taxon>
        <taxon>Nitrospiria</taxon>
        <taxon>Nitrospirales</taxon>
        <taxon>Nitrospiraceae</taxon>
        <taxon>Leptospirillum</taxon>
    </lineage>
</organism>
<dbReference type="eggNOG" id="COG0216">
    <property type="taxonomic scope" value="Bacteria"/>
</dbReference>
<dbReference type="InterPro" id="IPR050057">
    <property type="entry name" value="Prokaryotic/Mito_RF"/>
</dbReference>
<dbReference type="FunFam" id="3.30.70.1660:FF:000004">
    <property type="entry name" value="Peptide chain release factor 1"/>
    <property type="match status" value="1"/>
</dbReference>
<evidence type="ECO:0000313" key="11">
    <source>
        <dbReference type="Proteomes" id="UP000007382"/>
    </source>
</evidence>
<dbReference type="Gene3D" id="3.30.160.20">
    <property type="match status" value="1"/>
</dbReference>
<dbReference type="GO" id="GO:0005829">
    <property type="term" value="C:cytosol"/>
    <property type="evidence" value="ECO:0007669"/>
    <property type="project" value="UniProtKB-ARBA"/>
</dbReference>
<dbReference type="PANTHER" id="PTHR43804">
    <property type="entry name" value="LD18447P"/>
    <property type="match status" value="1"/>
</dbReference>
<evidence type="ECO:0000256" key="1">
    <source>
        <dbReference type="ARBA" id="ARBA00002986"/>
    </source>
</evidence>
<accession>I0IR08</accession>
<dbReference type="AlphaFoldDB" id="I0IR08"/>
<dbReference type="RefSeq" id="WP_014450191.1">
    <property type="nucleotide sequence ID" value="NC_017094.1"/>
</dbReference>
<dbReference type="Gene3D" id="6.10.140.1950">
    <property type="match status" value="1"/>
</dbReference>
<dbReference type="STRING" id="1162668.LFE_2033"/>
<dbReference type="HOGENOM" id="CLU_036856_0_1_0"/>
<comment type="PTM">
    <text evidence="7">Methylated by PrmC. Methylation increases the termination efficiency of RF1.</text>
</comment>
<evidence type="ECO:0000256" key="6">
    <source>
        <dbReference type="ARBA" id="ARBA00022917"/>
    </source>
</evidence>
<dbReference type="Pfam" id="PF03462">
    <property type="entry name" value="PCRF"/>
    <property type="match status" value="1"/>
</dbReference>
<proteinExistence type="inferred from homology"/>
<comment type="function">
    <text evidence="1 7">Peptide chain release factor 1 directs the termination of translation in response to the peptide chain termination codons UAG and UAA.</text>
</comment>
<comment type="similarity">
    <text evidence="3 7">Belongs to the prokaryotic/mitochondrial release factor family.</text>
</comment>
<reference evidence="11" key="2">
    <citation type="submission" date="2012-03" db="EMBL/GenBank/DDBJ databases">
        <title>The complete genome sequence of the pioneer microbe on fresh volcanic deposit, Leptospirillum ferrooxidans strain C2-3.</title>
        <authorList>
            <person name="Fujimura R."/>
            <person name="Sato Y."/>
            <person name="Nishizawa T."/>
            <person name="Nanba K."/>
            <person name="Oshima K."/>
            <person name="Hattori M."/>
            <person name="Kamijo T."/>
            <person name="Ohta H."/>
        </authorList>
    </citation>
    <scope>NUCLEOTIDE SEQUENCE [LARGE SCALE GENOMIC DNA]</scope>
    <source>
        <strain evidence="11">C2-3</strain>
    </source>
</reference>
<keyword evidence="6 7" id="KW-0648">Protein biosynthesis</keyword>
<evidence type="ECO:0000256" key="3">
    <source>
        <dbReference type="ARBA" id="ARBA00010835"/>
    </source>
</evidence>
<evidence type="ECO:0000313" key="10">
    <source>
        <dbReference type="EMBL" id="BAM07707.1"/>
    </source>
</evidence>
<protein>
    <recommendedName>
        <fullName evidence="7 8">Peptide chain release factor 1</fullName>
        <shortName evidence="7">RF-1</shortName>
    </recommendedName>
</protein>
<comment type="subcellular location">
    <subcellularLocation>
        <location evidence="2 7">Cytoplasm</location>
    </subcellularLocation>
</comment>
<dbReference type="PANTHER" id="PTHR43804:SF7">
    <property type="entry name" value="LD18447P"/>
    <property type="match status" value="1"/>
</dbReference>
<feature type="modified residue" description="N5-methylglutamine" evidence="7">
    <location>
        <position position="239"/>
    </location>
</feature>
<dbReference type="Pfam" id="PF00472">
    <property type="entry name" value="RF-1"/>
    <property type="match status" value="1"/>
</dbReference>
<dbReference type="NCBIfam" id="TIGR00019">
    <property type="entry name" value="prfA"/>
    <property type="match status" value="1"/>
</dbReference>
<evidence type="ECO:0000256" key="7">
    <source>
        <dbReference type="HAMAP-Rule" id="MF_00093"/>
    </source>
</evidence>
<dbReference type="Gene3D" id="3.30.70.1660">
    <property type="match status" value="1"/>
</dbReference>
<dbReference type="NCBIfam" id="NF001859">
    <property type="entry name" value="PRK00591.1"/>
    <property type="match status" value="1"/>
</dbReference>
<dbReference type="InterPro" id="IPR045853">
    <property type="entry name" value="Pep_chain_release_fac_I_sf"/>
</dbReference>
<evidence type="ECO:0000256" key="4">
    <source>
        <dbReference type="ARBA" id="ARBA00022481"/>
    </source>
</evidence>
<keyword evidence="5 7" id="KW-0963">Cytoplasm</keyword>